<keyword evidence="1" id="KW-0472">Membrane</keyword>
<reference evidence="3" key="1">
    <citation type="submission" date="2011-12" db="EMBL/GenBank/DDBJ databases">
        <title>The complete genome of chromosome of Sulfobacillus acidophilus DSM 10332.</title>
        <authorList>
            <person name="Lucas S."/>
            <person name="Han J."/>
            <person name="Lapidus A."/>
            <person name="Bruce D."/>
            <person name="Goodwin L."/>
            <person name="Pitluck S."/>
            <person name="Peters L."/>
            <person name="Kyrpides N."/>
            <person name="Mavromatis K."/>
            <person name="Ivanova N."/>
            <person name="Mikhailova N."/>
            <person name="Chertkov O."/>
            <person name="Saunders E."/>
            <person name="Detter J.C."/>
            <person name="Tapia R."/>
            <person name="Han C."/>
            <person name="Land M."/>
            <person name="Hauser L."/>
            <person name="Markowitz V."/>
            <person name="Cheng J.-F."/>
            <person name="Hugenholtz P."/>
            <person name="Woyke T."/>
            <person name="Wu D."/>
            <person name="Pukall R."/>
            <person name="Gehrich-Schroeter G."/>
            <person name="Schneider S."/>
            <person name="Klenk H.-P."/>
            <person name="Eisen J.A."/>
        </authorList>
    </citation>
    <scope>NUCLEOTIDE SEQUENCE [LARGE SCALE GENOMIC DNA]</scope>
    <source>
        <strain evidence="3">ATCC 700253 / DSM 10332 / NAL</strain>
    </source>
</reference>
<dbReference type="STRING" id="679936.Sulac_2633"/>
<dbReference type="EMBL" id="CP003179">
    <property type="protein sequence ID" value="AEW06095.1"/>
    <property type="molecule type" value="Genomic_DNA"/>
</dbReference>
<feature type="transmembrane region" description="Helical" evidence="1">
    <location>
        <begin position="12"/>
        <end position="31"/>
    </location>
</feature>
<dbReference type="HOGENOM" id="CLU_3349450_0_0_9"/>
<keyword evidence="1" id="KW-0812">Transmembrane</keyword>
<evidence type="ECO:0000256" key="1">
    <source>
        <dbReference type="SAM" id="Phobius"/>
    </source>
</evidence>
<proteinExistence type="predicted"/>
<reference evidence="2 3" key="2">
    <citation type="journal article" date="2012" name="Stand. Genomic Sci.">
        <title>Complete genome sequence of the moderately thermophilic mineral-sulfide-oxidizing firmicute Sulfobacillus acidophilus type strain (NAL(T)).</title>
        <authorList>
            <person name="Anderson I."/>
            <person name="Chertkov O."/>
            <person name="Chen A."/>
            <person name="Saunders E."/>
            <person name="Lapidus A."/>
            <person name="Nolan M."/>
            <person name="Lucas S."/>
            <person name="Hammon N."/>
            <person name="Deshpande S."/>
            <person name="Cheng J.F."/>
            <person name="Han C."/>
            <person name="Tapia R."/>
            <person name="Goodwin L.A."/>
            <person name="Pitluck S."/>
            <person name="Liolios K."/>
            <person name="Pagani I."/>
            <person name="Ivanova N."/>
            <person name="Mikhailova N."/>
            <person name="Pati A."/>
            <person name="Palaniappan K."/>
            <person name="Land M."/>
            <person name="Pan C."/>
            <person name="Rohde M."/>
            <person name="Pukall R."/>
            <person name="Goker M."/>
            <person name="Detter J.C."/>
            <person name="Woyke T."/>
            <person name="Bristow J."/>
            <person name="Eisen J.A."/>
            <person name="Markowitz V."/>
            <person name="Hugenholtz P."/>
            <person name="Kyrpides N.C."/>
            <person name="Klenk H.P."/>
            <person name="Mavromatis K."/>
        </authorList>
    </citation>
    <scope>NUCLEOTIDE SEQUENCE [LARGE SCALE GENOMIC DNA]</scope>
    <source>
        <strain evidence="3">ATCC 700253 / DSM 10332 / NAL</strain>
    </source>
</reference>
<gene>
    <name evidence="2" type="ordered locus">Sulac_2633</name>
</gene>
<keyword evidence="1" id="KW-1133">Transmembrane helix</keyword>
<dbReference type="AlphaFoldDB" id="G8TX93"/>
<dbReference type="Proteomes" id="UP000005439">
    <property type="component" value="Chromosome"/>
</dbReference>
<name>G8TX93_SULAD</name>
<accession>G8TX93</accession>
<sequence>MTNPGPARFLLWYAGWGALSIVGYWGLFHLFEHWEWI</sequence>
<keyword evidence="3" id="KW-1185">Reference proteome</keyword>
<organism evidence="2 3">
    <name type="scientific">Sulfobacillus acidophilus (strain ATCC 700253 / DSM 10332 / NAL)</name>
    <dbReference type="NCBI Taxonomy" id="679936"/>
    <lineage>
        <taxon>Bacteria</taxon>
        <taxon>Bacillati</taxon>
        <taxon>Bacillota</taxon>
        <taxon>Clostridia</taxon>
        <taxon>Eubacteriales</taxon>
        <taxon>Clostridiales Family XVII. Incertae Sedis</taxon>
        <taxon>Sulfobacillus</taxon>
    </lineage>
</organism>
<protein>
    <submittedName>
        <fullName evidence="2">Uncharacterized protein</fullName>
    </submittedName>
</protein>
<dbReference type="PATRIC" id="fig|679936.5.peg.2727"/>
<evidence type="ECO:0000313" key="2">
    <source>
        <dbReference type="EMBL" id="AEW06095.1"/>
    </source>
</evidence>
<dbReference type="KEGG" id="sap:Sulac_2633"/>
<evidence type="ECO:0000313" key="3">
    <source>
        <dbReference type="Proteomes" id="UP000005439"/>
    </source>
</evidence>